<name>A0A7W7N2Q5_9CAUL</name>
<dbReference type="AlphaFoldDB" id="A0A7W7N2Q5"/>
<accession>A0A7W7N2Q5</accession>
<keyword evidence="2" id="KW-1185">Reference proteome</keyword>
<proteinExistence type="predicted"/>
<dbReference type="Pfam" id="PF09684">
    <property type="entry name" value="Tail_P2_I"/>
    <property type="match status" value="1"/>
</dbReference>
<dbReference type="NCBIfam" id="TIGR01634">
    <property type="entry name" value="tail_P2_I"/>
    <property type="match status" value="1"/>
</dbReference>
<gene>
    <name evidence="1" type="ORF">HNP32_001307</name>
</gene>
<dbReference type="Proteomes" id="UP000539957">
    <property type="component" value="Unassembled WGS sequence"/>
</dbReference>
<dbReference type="InterPro" id="IPR006521">
    <property type="entry name" value="Tail_protein_I"/>
</dbReference>
<evidence type="ECO:0000313" key="1">
    <source>
        <dbReference type="EMBL" id="MBB4797583.1"/>
    </source>
</evidence>
<organism evidence="1 2">
    <name type="scientific">Brevundimonas bullata</name>
    <dbReference type="NCBI Taxonomy" id="13160"/>
    <lineage>
        <taxon>Bacteria</taxon>
        <taxon>Pseudomonadati</taxon>
        <taxon>Pseudomonadota</taxon>
        <taxon>Alphaproteobacteria</taxon>
        <taxon>Caulobacterales</taxon>
        <taxon>Caulobacteraceae</taxon>
        <taxon>Brevundimonas</taxon>
    </lineage>
</organism>
<sequence>MTDLHGADPASLLPPNATRLERAIEVLTQRIDAIPVPLRDLISVEACPDVFLPWLAFTRSVDAWNPAWSPSVKRNLIAASIEVHRRKGSAKSVRDVIAAFGGQIALREWFDHQPPRDPYTFDLVLTLNGADGAPATGQFVQEVIDEVERTKPVRSRFTLTQGLSTSGSVTLAGAARVSAYQRIVLTEDTDDVLAPLMIRAAGAYDISDPALATAFAWGGVELMFVPGHYRIGLSGDVSLRTELIVDRGRQLYGLSGPFATTDFALRGVELIFDRSRYRSCLIGDGIALLEKLILRGRTLYGLTSRSDAEAFAVVGVELLFADGEYRVGLTEI</sequence>
<reference evidence="1 2" key="1">
    <citation type="submission" date="2020-08" db="EMBL/GenBank/DDBJ databases">
        <title>Functional genomics of gut bacteria from endangered species of beetles.</title>
        <authorList>
            <person name="Carlos-Shanley C."/>
        </authorList>
    </citation>
    <scope>NUCLEOTIDE SEQUENCE [LARGE SCALE GENOMIC DNA]</scope>
    <source>
        <strain evidence="1 2">S00123</strain>
    </source>
</reference>
<evidence type="ECO:0000313" key="2">
    <source>
        <dbReference type="Proteomes" id="UP000539957"/>
    </source>
</evidence>
<protein>
    <submittedName>
        <fullName evidence="1">Phage tail P2-like protein</fullName>
    </submittedName>
</protein>
<dbReference type="RefSeq" id="WP_184268293.1">
    <property type="nucleotide sequence ID" value="NZ_JACHKY010000002.1"/>
</dbReference>
<comment type="caution">
    <text evidence="1">The sequence shown here is derived from an EMBL/GenBank/DDBJ whole genome shotgun (WGS) entry which is preliminary data.</text>
</comment>
<dbReference type="EMBL" id="JACHKY010000002">
    <property type="protein sequence ID" value="MBB4797583.1"/>
    <property type="molecule type" value="Genomic_DNA"/>
</dbReference>